<evidence type="ECO:0000313" key="3">
    <source>
        <dbReference type="Proteomes" id="UP000617355"/>
    </source>
</evidence>
<organism evidence="2 3">
    <name type="scientific">Sinisalibacter lacisalsi</name>
    <dbReference type="NCBI Taxonomy" id="1526570"/>
    <lineage>
        <taxon>Bacteria</taxon>
        <taxon>Pseudomonadati</taxon>
        <taxon>Pseudomonadota</taxon>
        <taxon>Alphaproteobacteria</taxon>
        <taxon>Rhodobacterales</taxon>
        <taxon>Roseobacteraceae</taxon>
        <taxon>Sinisalibacter</taxon>
    </lineage>
</organism>
<dbReference type="EMBL" id="BMGI01000001">
    <property type="protein sequence ID" value="GGD24886.1"/>
    <property type="molecule type" value="Genomic_DNA"/>
</dbReference>
<gene>
    <name evidence="2" type="ORF">GCM10011358_06660</name>
</gene>
<reference evidence="3" key="1">
    <citation type="journal article" date="2019" name="Int. J. Syst. Evol. Microbiol.">
        <title>The Global Catalogue of Microorganisms (GCM) 10K type strain sequencing project: providing services to taxonomists for standard genome sequencing and annotation.</title>
        <authorList>
            <consortium name="The Broad Institute Genomics Platform"/>
            <consortium name="The Broad Institute Genome Sequencing Center for Infectious Disease"/>
            <person name="Wu L."/>
            <person name="Ma J."/>
        </authorList>
    </citation>
    <scope>NUCLEOTIDE SEQUENCE [LARGE SCALE GENOMIC DNA]</scope>
    <source>
        <strain evidence="3">CGMCC 1.12922</strain>
    </source>
</reference>
<feature type="signal peptide" evidence="1">
    <location>
        <begin position="1"/>
        <end position="21"/>
    </location>
</feature>
<proteinExistence type="predicted"/>
<name>A0ABQ1QGC4_9RHOB</name>
<feature type="chain" id="PRO_5046186026" evidence="1">
    <location>
        <begin position="22"/>
        <end position="317"/>
    </location>
</feature>
<keyword evidence="1" id="KW-0732">Signal</keyword>
<evidence type="ECO:0000313" key="2">
    <source>
        <dbReference type="EMBL" id="GGD24886.1"/>
    </source>
</evidence>
<dbReference type="Proteomes" id="UP000617355">
    <property type="component" value="Unassembled WGS sequence"/>
</dbReference>
<sequence length="317" mass="34267">MKPQNAIALVLTAALAMSAQAGSGTFEAIEEKYRDLRPDHGATIPRAGDWAVYTTPRFGTSVDYPQSLFLLLPAPENGDGQAFQTADGRANFAIWGGFNALDETPTSRASDYLDSAGFDLVDEAVMLGAQGFRVVGTRAGGTVFHADIFDGEVIHGFEAELAPEADPNLAPVLQQIMVSLRGADAAGTKSPSDLPVQDVTEGTPARAILLDAARAVITPEIGQPIAFSVRVLRSYGPWAYLSAVPVQPDGRPLDWLQTPFAQGWRDDMMSDSVLVLFHDDGSGWRVLDWVIGPTDVYWVGWLLDHDLPRELFLPQSE</sequence>
<dbReference type="RefSeq" id="WP_188526176.1">
    <property type="nucleotide sequence ID" value="NZ_BMGI01000001.1"/>
</dbReference>
<comment type="caution">
    <text evidence="2">The sequence shown here is derived from an EMBL/GenBank/DDBJ whole genome shotgun (WGS) entry which is preliminary data.</text>
</comment>
<keyword evidence="3" id="KW-1185">Reference proteome</keyword>
<protein>
    <submittedName>
        <fullName evidence="2">Uncharacterized protein</fullName>
    </submittedName>
</protein>
<accession>A0ABQ1QGC4</accession>
<evidence type="ECO:0000256" key="1">
    <source>
        <dbReference type="SAM" id="SignalP"/>
    </source>
</evidence>